<dbReference type="AlphaFoldDB" id="A0A0F9KEB8"/>
<name>A0A0F9KEB8_9ZZZZ</name>
<dbReference type="EMBL" id="LAZR01013756">
    <property type="protein sequence ID" value="KKM20488.1"/>
    <property type="molecule type" value="Genomic_DNA"/>
</dbReference>
<sequence length="146" mass="15580">MERGEPITIEHPISVRGGKYVELPAWIDGEVGWANLAHPNPHAKSSEGDTIQLYPVGSHFHDGDRDFFYGYISSVVTGNKANIGIFNISESATDTGTLTWGATAGVKGDTVVGVLASGLTDTAPAENDFAGGWLLPRTNPYSSYRV</sequence>
<proteinExistence type="predicted"/>
<feature type="non-terminal residue" evidence="1">
    <location>
        <position position="146"/>
    </location>
</feature>
<reference evidence="1" key="1">
    <citation type="journal article" date="2015" name="Nature">
        <title>Complex archaea that bridge the gap between prokaryotes and eukaryotes.</title>
        <authorList>
            <person name="Spang A."/>
            <person name="Saw J.H."/>
            <person name="Jorgensen S.L."/>
            <person name="Zaremba-Niedzwiedzka K."/>
            <person name="Martijn J."/>
            <person name="Lind A.E."/>
            <person name="van Eijk R."/>
            <person name="Schleper C."/>
            <person name="Guy L."/>
            <person name="Ettema T.J."/>
        </authorList>
    </citation>
    <scope>NUCLEOTIDE SEQUENCE</scope>
</reference>
<evidence type="ECO:0000313" key="1">
    <source>
        <dbReference type="EMBL" id="KKM20488.1"/>
    </source>
</evidence>
<comment type="caution">
    <text evidence="1">The sequence shown here is derived from an EMBL/GenBank/DDBJ whole genome shotgun (WGS) entry which is preliminary data.</text>
</comment>
<organism evidence="1">
    <name type="scientific">marine sediment metagenome</name>
    <dbReference type="NCBI Taxonomy" id="412755"/>
    <lineage>
        <taxon>unclassified sequences</taxon>
        <taxon>metagenomes</taxon>
        <taxon>ecological metagenomes</taxon>
    </lineage>
</organism>
<accession>A0A0F9KEB8</accession>
<protein>
    <submittedName>
        <fullName evidence="1">Uncharacterized protein</fullName>
    </submittedName>
</protein>
<gene>
    <name evidence="1" type="ORF">LCGC14_1644920</name>
</gene>